<dbReference type="PANTHER" id="PTHR46317">
    <property type="entry name" value="HYDROLASE OF PHP SUPERFAMILY-RELATED PROTEIN"/>
    <property type="match status" value="1"/>
</dbReference>
<protein>
    <submittedName>
        <fullName evidence="4">DNAase</fullName>
    </submittedName>
</protein>
<gene>
    <name evidence="4" type="ORF">SD70_16985</name>
</gene>
<comment type="similarity">
    <text evidence="1">Belongs to the metallo-dependent hydrolases superfamily. TatD-type hydrolase family.</text>
</comment>
<dbReference type="InterPro" id="IPR001130">
    <property type="entry name" value="TatD-like"/>
</dbReference>
<evidence type="ECO:0000313" key="5">
    <source>
        <dbReference type="Proteomes" id="UP000031967"/>
    </source>
</evidence>
<keyword evidence="2" id="KW-0479">Metal-binding</keyword>
<evidence type="ECO:0000256" key="1">
    <source>
        <dbReference type="ARBA" id="ARBA00009275"/>
    </source>
</evidence>
<accession>A0ABR5AGQ5</accession>
<keyword evidence="3" id="KW-0378">Hydrolase</keyword>
<dbReference type="PIRSF" id="PIRSF005902">
    <property type="entry name" value="DNase_TatD"/>
    <property type="match status" value="1"/>
</dbReference>
<evidence type="ECO:0000313" key="4">
    <source>
        <dbReference type="EMBL" id="KIL39918.1"/>
    </source>
</evidence>
<dbReference type="Pfam" id="PF01026">
    <property type="entry name" value="TatD_DNase"/>
    <property type="match status" value="1"/>
</dbReference>
<dbReference type="PROSITE" id="PS01137">
    <property type="entry name" value="TATD_1"/>
    <property type="match status" value="1"/>
</dbReference>
<evidence type="ECO:0000256" key="3">
    <source>
        <dbReference type="ARBA" id="ARBA00022801"/>
    </source>
</evidence>
<organism evidence="4 5">
    <name type="scientific">Gordoniibacillus kamchatkensis</name>
    <dbReference type="NCBI Taxonomy" id="1590651"/>
    <lineage>
        <taxon>Bacteria</taxon>
        <taxon>Bacillati</taxon>
        <taxon>Bacillota</taxon>
        <taxon>Bacilli</taxon>
        <taxon>Bacillales</taxon>
        <taxon>Paenibacillaceae</taxon>
        <taxon>Gordoniibacillus</taxon>
    </lineage>
</organism>
<dbReference type="EMBL" id="JXAK01000029">
    <property type="protein sequence ID" value="KIL39918.1"/>
    <property type="molecule type" value="Genomic_DNA"/>
</dbReference>
<dbReference type="InterPro" id="IPR032466">
    <property type="entry name" value="Metal_Hydrolase"/>
</dbReference>
<reference evidence="4 5" key="1">
    <citation type="submission" date="2014-12" db="EMBL/GenBank/DDBJ databases">
        <title>Draft genome sequence of Paenibacillus kamchatkensis strain B-2647.</title>
        <authorList>
            <person name="Karlyshev A.V."/>
            <person name="Kudryashova E.B."/>
        </authorList>
    </citation>
    <scope>NUCLEOTIDE SEQUENCE [LARGE SCALE GENOMIC DNA]</scope>
    <source>
        <strain evidence="4 5">VKM B-2647</strain>
    </source>
</reference>
<dbReference type="InterPro" id="IPR018228">
    <property type="entry name" value="DNase_TatD-rel_CS"/>
</dbReference>
<keyword evidence="5" id="KW-1185">Reference proteome</keyword>
<proteinExistence type="inferred from homology"/>
<name>A0ABR5AGQ5_9BACL</name>
<dbReference type="CDD" id="cd01310">
    <property type="entry name" value="TatD_DNAse"/>
    <property type="match status" value="1"/>
</dbReference>
<dbReference type="SUPFAM" id="SSF51556">
    <property type="entry name" value="Metallo-dependent hydrolases"/>
    <property type="match status" value="1"/>
</dbReference>
<dbReference type="Proteomes" id="UP000031967">
    <property type="component" value="Unassembled WGS sequence"/>
</dbReference>
<dbReference type="Gene3D" id="3.20.20.140">
    <property type="entry name" value="Metal-dependent hydrolases"/>
    <property type="match status" value="1"/>
</dbReference>
<comment type="caution">
    <text evidence="4">The sequence shown here is derived from an EMBL/GenBank/DDBJ whole genome shotgun (WGS) entry which is preliminary data.</text>
</comment>
<evidence type="ECO:0000256" key="2">
    <source>
        <dbReference type="ARBA" id="ARBA00022723"/>
    </source>
</evidence>
<dbReference type="RefSeq" id="WP_041048716.1">
    <property type="nucleotide sequence ID" value="NZ_JXAK01000029.1"/>
</dbReference>
<sequence>MNREIPIIDAHVHLDSYEPLRTEALLHSYGHDGVAGCIAVSMNLPSCQAVESWDRKYPRLVYPAYGYHPEQEPIGGEELEELVAWIRQRAERTIAVGEVGLPYYTRQEAEWRGEQFELAPYVRLLERMIALADELAKPVVLHAVYDDAETVCDMLADYPRVKAHFHWFKGSEAAIQRMIERGCFISVTPDAVYEEEIQQLIGRYPLELMMAETDGPWPFEGPFAGQETRPHMIRATIETIAARKRMPAEEAARILYNNTVRFYGLPLTIR</sequence>
<dbReference type="PANTHER" id="PTHR46317:SF1">
    <property type="entry name" value="HYDROLASE, TATD FAMILY"/>
    <property type="match status" value="1"/>
</dbReference>